<gene>
    <name evidence="3" type="ORF">SCLCIDRAFT_114300</name>
</gene>
<dbReference type="GO" id="GO:0005737">
    <property type="term" value="C:cytoplasm"/>
    <property type="evidence" value="ECO:0007669"/>
    <property type="project" value="TreeGrafter"/>
</dbReference>
<dbReference type="Proteomes" id="UP000053989">
    <property type="component" value="Unassembled WGS sequence"/>
</dbReference>
<evidence type="ECO:0000259" key="1">
    <source>
        <dbReference type="Pfam" id="PF23571"/>
    </source>
</evidence>
<feature type="domain" description="GH3 C-terminal" evidence="2">
    <location>
        <begin position="483"/>
        <end position="583"/>
    </location>
</feature>
<keyword evidence="4" id="KW-1185">Reference proteome</keyword>
<dbReference type="GO" id="GO:0016881">
    <property type="term" value="F:acid-amino acid ligase activity"/>
    <property type="evidence" value="ECO:0007669"/>
    <property type="project" value="TreeGrafter"/>
</dbReference>
<dbReference type="AlphaFoldDB" id="A0A0C3E9R3"/>
<organism evidence="3 4">
    <name type="scientific">Scleroderma citrinum Foug A</name>
    <dbReference type="NCBI Taxonomy" id="1036808"/>
    <lineage>
        <taxon>Eukaryota</taxon>
        <taxon>Fungi</taxon>
        <taxon>Dikarya</taxon>
        <taxon>Basidiomycota</taxon>
        <taxon>Agaricomycotina</taxon>
        <taxon>Agaricomycetes</taxon>
        <taxon>Agaricomycetidae</taxon>
        <taxon>Boletales</taxon>
        <taxon>Sclerodermatineae</taxon>
        <taxon>Sclerodermataceae</taxon>
        <taxon>Scleroderma</taxon>
    </lineage>
</organism>
<dbReference type="InParanoid" id="A0A0C3E9R3"/>
<dbReference type="PANTHER" id="PTHR31901:SF9">
    <property type="entry name" value="GH3 DOMAIN-CONTAINING PROTEIN"/>
    <property type="match status" value="1"/>
</dbReference>
<dbReference type="Pfam" id="PF03321">
    <property type="entry name" value="GH3"/>
    <property type="match status" value="1"/>
</dbReference>
<dbReference type="OrthoDB" id="10004661at2759"/>
<evidence type="ECO:0000259" key="2">
    <source>
        <dbReference type="Pfam" id="PF23572"/>
    </source>
</evidence>
<dbReference type="Pfam" id="PF23572">
    <property type="entry name" value="GH3_C"/>
    <property type="match status" value="1"/>
</dbReference>
<protein>
    <recommendedName>
        <fullName evidence="5">GH3 auxin-responsive promoter</fullName>
    </recommendedName>
</protein>
<dbReference type="HOGENOM" id="CLU_032936_0_0_1"/>
<accession>A0A0C3E9R3</accession>
<dbReference type="Pfam" id="PF23571">
    <property type="entry name" value="GH3_M"/>
    <property type="match status" value="1"/>
</dbReference>
<dbReference type="PANTHER" id="PTHR31901">
    <property type="entry name" value="GH3 DOMAIN-CONTAINING PROTEIN"/>
    <property type="match status" value="1"/>
</dbReference>
<proteinExistence type="predicted"/>
<reference evidence="4" key="2">
    <citation type="submission" date="2015-01" db="EMBL/GenBank/DDBJ databases">
        <title>Evolutionary Origins and Diversification of the Mycorrhizal Mutualists.</title>
        <authorList>
            <consortium name="DOE Joint Genome Institute"/>
            <consortium name="Mycorrhizal Genomics Consortium"/>
            <person name="Kohler A."/>
            <person name="Kuo A."/>
            <person name="Nagy L.G."/>
            <person name="Floudas D."/>
            <person name="Copeland A."/>
            <person name="Barry K.W."/>
            <person name="Cichocki N."/>
            <person name="Veneault-Fourrey C."/>
            <person name="LaButti K."/>
            <person name="Lindquist E.A."/>
            <person name="Lipzen A."/>
            <person name="Lundell T."/>
            <person name="Morin E."/>
            <person name="Murat C."/>
            <person name="Riley R."/>
            <person name="Ohm R."/>
            <person name="Sun H."/>
            <person name="Tunlid A."/>
            <person name="Henrissat B."/>
            <person name="Grigoriev I.V."/>
            <person name="Hibbett D.S."/>
            <person name="Martin F."/>
        </authorList>
    </citation>
    <scope>NUCLEOTIDE SEQUENCE [LARGE SCALE GENOMIC DNA]</scope>
    <source>
        <strain evidence="4">Foug A</strain>
    </source>
</reference>
<name>A0A0C3E9R3_9AGAM</name>
<dbReference type="InterPro" id="IPR004993">
    <property type="entry name" value="GH3"/>
</dbReference>
<reference evidence="3 4" key="1">
    <citation type="submission" date="2014-04" db="EMBL/GenBank/DDBJ databases">
        <authorList>
            <consortium name="DOE Joint Genome Institute"/>
            <person name="Kuo A."/>
            <person name="Kohler A."/>
            <person name="Nagy L.G."/>
            <person name="Floudas D."/>
            <person name="Copeland A."/>
            <person name="Barry K.W."/>
            <person name="Cichocki N."/>
            <person name="Veneault-Fourrey C."/>
            <person name="LaButti K."/>
            <person name="Lindquist E.A."/>
            <person name="Lipzen A."/>
            <person name="Lundell T."/>
            <person name="Morin E."/>
            <person name="Murat C."/>
            <person name="Sun H."/>
            <person name="Tunlid A."/>
            <person name="Henrissat B."/>
            <person name="Grigoriev I.V."/>
            <person name="Hibbett D.S."/>
            <person name="Martin F."/>
            <person name="Nordberg H.P."/>
            <person name="Cantor M.N."/>
            <person name="Hua S.X."/>
        </authorList>
    </citation>
    <scope>NUCLEOTIDE SEQUENCE [LARGE SCALE GENOMIC DNA]</scope>
    <source>
        <strain evidence="3 4">Foug A</strain>
    </source>
</reference>
<dbReference type="InterPro" id="IPR055378">
    <property type="entry name" value="GH3_C"/>
</dbReference>
<evidence type="ECO:0008006" key="5">
    <source>
        <dbReference type="Google" id="ProtNLM"/>
    </source>
</evidence>
<evidence type="ECO:0000313" key="4">
    <source>
        <dbReference type="Proteomes" id="UP000053989"/>
    </source>
</evidence>
<dbReference type="EMBL" id="KN822026">
    <property type="protein sequence ID" value="KIM64716.1"/>
    <property type="molecule type" value="Genomic_DNA"/>
</dbReference>
<dbReference type="InterPro" id="IPR055377">
    <property type="entry name" value="GH3_M"/>
</dbReference>
<sequence>MTAAGQFPSQPISHLPQELLASLQERTRAVLSYLVKTNSISTYFKDADSLSAFRDALGLTAHGQLDSDLLSNPDLLFNAYHDTVTLTDDRNYRPFVSRFFEQPCKTSDVENLMAPGMPFFIVHSSGTSGGVPKCYPKYRHPEHMSTSTSHVMTTTAPVSKSGGKNCLLYSLTSRQVVTSLNDDGEVDRHMPVCLMSTGTVRMFNDMVVDRDPIYQSLKIPNHSSPTAVAYIKNYKSMLFVHALFAVQEPQLELINAMFTTVFRDFCHVIGSRWDTILDCIESGTVPVLDGTDHVREHLVRYFKADPDRAAELRKIDTKASGWLTKVWPGLHTVFAISSGQFVMAVPEIRHYIGPDIPLHSLGITCSEAFLALPYDQRDPNLYKIVGSDDIVEFLPENAPEESQYVIQSWNVEVGKRYEIILTTRDGFWRFRLNDIVEVVGFDPLDGQPIIHYIERRDGGLRIANEITTEDQLRQVAIASSKILGNVSEFCAAPDLRMNMSRYAFYVELQNEIPPSASTAPQLVHDVLSENNGNYLKDSLYGRIDKPVVRILPRGTFGEYREWKARKDNIAAAQIKVPAVVYNPEILQFLDERVIQEFSA</sequence>
<evidence type="ECO:0000313" key="3">
    <source>
        <dbReference type="EMBL" id="KIM64716.1"/>
    </source>
</evidence>
<feature type="domain" description="GH3 middle" evidence="1">
    <location>
        <begin position="391"/>
        <end position="452"/>
    </location>
</feature>